<dbReference type="InterPro" id="IPR050407">
    <property type="entry name" value="Geranylgeranyl_reductase"/>
</dbReference>
<dbReference type="PANTHER" id="PTHR42685">
    <property type="entry name" value="GERANYLGERANYL DIPHOSPHATE REDUCTASE"/>
    <property type="match status" value="1"/>
</dbReference>
<dbReference type="GO" id="GO:0016628">
    <property type="term" value="F:oxidoreductase activity, acting on the CH-CH group of donors, NAD or NADP as acceptor"/>
    <property type="evidence" value="ECO:0007669"/>
    <property type="project" value="InterPro"/>
</dbReference>
<name>B7KDE6_GLOC7</name>
<dbReference type="SUPFAM" id="SSF51905">
    <property type="entry name" value="FAD/NAD(P)-binding domain"/>
    <property type="match status" value="1"/>
</dbReference>
<proteinExistence type="predicted"/>
<protein>
    <submittedName>
        <fullName evidence="2">Geranylgeranyl reductase</fullName>
    </submittedName>
</protein>
<dbReference type="PRINTS" id="PR00420">
    <property type="entry name" value="RNGMNOXGNASE"/>
</dbReference>
<dbReference type="AlphaFoldDB" id="B7KDE6"/>
<dbReference type="Gene3D" id="3.50.50.60">
    <property type="entry name" value="FAD/NAD(P)-binding domain"/>
    <property type="match status" value="1"/>
</dbReference>
<gene>
    <name evidence="2" type="ordered locus">PCC7424_0501</name>
</gene>
<dbReference type="EMBL" id="CP001291">
    <property type="protein sequence ID" value="ACK68966.1"/>
    <property type="molecule type" value="Genomic_DNA"/>
</dbReference>
<dbReference type="Proteomes" id="UP000002384">
    <property type="component" value="Chromosome"/>
</dbReference>
<dbReference type="STRING" id="65393.PCC7424_0501"/>
<feature type="domain" description="FAD-binding" evidence="1">
    <location>
        <begin position="3"/>
        <end position="278"/>
    </location>
</feature>
<dbReference type="Pfam" id="PF01494">
    <property type="entry name" value="FAD_binding_3"/>
    <property type="match status" value="1"/>
</dbReference>
<dbReference type="PANTHER" id="PTHR42685:SF22">
    <property type="entry name" value="CONDITIONED MEDIUM FACTOR RECEPTOR 1"/>
    <property type="match status" value="1"/>
</dbReference>
<evidence type="ECO:0000259" key="1">
    <source>
        <dbReference type="Pfam" id="PF01494"/>
    </source>
</evidence>
<evidence type="ECO:0000313" key="3">
    <source>
        <dbReference type="Proteomes" id="UP000002384"/>
    </source>
</evidence>
<organism evidence="2 3">
    <name type="scientific">Gloeothece citriformis (strain PCC 7424)</name>
    <name type="common">Cyanothece sp. (strain PCC 7424)</name>
    <dbReference type="NCBI Taxonomy" id="65393"/>
    <lineage>
        <taxon>Bacteria</taxon>
        <taxon>Bacillati</taxon>
        <taxon>Cyanobacteriota</taxon>
        <taxon>Cyanophyceae</taxon>
        <taxon>Oscillatoriophycideae</taxon>
        <taxon>Chroococcales</taxon>
        <taxon>Aphanothecaceae</taxon>
        <taxon>Gloeothece</taxon>
        <taxon>Gloeothece citriformis</taxon>
    </lineage>
</organism>
<evidence type="ECO:0000313" key="2">
    <source>
        <dbReference type="EMBL" id="ACK68966.1"/>
    </source>
</evidence>
<dbReference type="GO" id="GO:0071949">
    <property type="term" value="F:FAD binding"/>
    <property type="evidence" value="ECO:0007669"/>
    <property type="project" value="InterPro"/>
</dbReference>
<sequence length="376" mass="41464">MFDCIVVGSGPAGATASYFLAKKGHSVLLLDKVSLPRYKPCGGGVSPVIAQWFDFDFTPVIETTVNRVEFTWKLGDPVQVSLKDIEPMWMVKRDKFDYLLVQEAQKAGAQLQDNTEVTAIAFKDNQWQVTTTNGTFNGTYLIAADGVKGKLAQWLGFKPREEFIGATLEVPCSVEKPHQAYFDFGSLKNGYIWNFPKSDGYTISGGCFKGKNQPQEIKQQLTNYAKELGLDLSQSQYSEYALSLWADHQPLHTNHALLAGESAGICDPLLGEGIRPSILTGLRAAEAIDQALGNDDQALANYSQIIQKEWGADMVLASRLAGIFYQFPKVVYKVGVKRPSAAQIMAKILCGELRYSDVTEKAMQRLKKRLIPGFGG</sequence>
<dbReference type="HOGENOM" id="CLU_024648_5_0_3"/>
<dbReference type="InterPro" id="IPR002938">
    <property type="entry name" value="FAD-bd"/>
</dbReference>
<dbReference type="NCBIfam" id="TIGR02032">
    <property type="entry name" value="GG-red-SF"/>
    <property type="match status" value="1"/>
</dbReference>
<keyword evidence="3" id="KW-1185">Reference proteome</keyword>
<dbReference type="InterPro" id="IPR036188">
    <property type="entry name" value="FAD/NAD-bd_sf"/>
</dbReference>
<dbReference type="KEGG" id="cyc:PCC7424_0501"/>
<dbReference type="RefSeq" id="WP_012597913.1">
    <property type="nucleotide sequence ID" value="NC_011729.1"/>
</dbReference>
<dbReference type="eggNOG" id="COG0644">
    <property type="taxonomic scope" value="Bacteria"/>
</dbReference>
<dbReference type="InterPro" id="IPR011777">
    <property type="entry name" value="Geranylgeranyl_Rdtase_fam"/>
</dbReference>
<accession>B7KDE6</accession>
<reference evidence="3" key="1">
    <citation type="journal article" date="2011" name="MBio">
        <title>Novel metabolic attributes of the genus Cyanothece, comprising a group of unicellular nitrogen-fixing Cyanobacteria.</title>
        <authorList>
            <person name="Bandyopadhyay A."/>
            <person name="Elvitigala T."/>
            <person name="Welsh E."/>
            <person name="Stockel J."/>
            <person name="Liberton M."/>
            <person name="Min H."/>
            <person name="Sherman L.A."/>
            <person name="Pakrasi H.B."/>
        </authorList>
    </citation>
    <scope>NUCLEOTIDE SEQUENCE [LARGE SCALE GENOMIC DNA]</scope>
    <source>
        <strain evidence="3">PCC 7424</strain>
    </source>
</reference>
<dbReference type="OrthoDB" id="9806565at2"/>